<gene>
    <name evidence="1" type="ORF">S01H1_27276</name>
</gene>
<name>X0TMW6_9ZZZZ</name>
<feature type="non-terminal residue" evidence="1">
    <location>
        <position position="89"/>
    </location>
</feature>
<dbReference type="Gene3D" id="1.10.150.20">
    <property type="entry name" value="5' to 3' exonuclease, C-terminal subdomain"/>
    <property type="match status" value="1"/>
</dbReference>
<dbReference type="GO" id="GO:0000166">
    <property type="term" value="F:nucleotide binding"/>
    <property type="evidence" value="ECO:0007669"/>
    <property type="project" value="InterPro"/>
</dbReference>
<organism evidence="1">
    <name type="scientific">marine sediment metagenome</name>
    <dbReference type="NCBI Taxonomy" id="412755"/>
    <lineage>
        <taxon>unclassified sequences</taxon>
        <taxon>metagenomes</taxon>
        <taxon>ecological metagenomes</taxon>
    </lineage>
</organism>
<dbReference type="SUPFAM" id="SSF47794">
    <property type="entry name" value="Rad51 N-terminal domain-like"/>
    <property type="match status" value="1"/>
</dbReference>
<dbReference type="EMBL" id="BARS01016595">
    <property type="protein sequence ID" value="GAF88616.1"/>
    <property type="molecule type" value="Genomic_DNA"/>
</dbReference>
<protein>
    <submittedName>
        <fullName evidence="1">Uncharacterized protein</fullName>
    </submittedName>
</protein>
<evidence type="ECO:0000313" key="1">
    <source>
        <dbReference type="EMBL" id="GAF88616.1"/>
    </source>
</evidence>
<proteinExistence type="predicted"/>
<dbReference type="AlphaFoldDB" id="X0TMW6"/>
<reference evidence="1" key="1">
    <citation type="journal article" date="2014" name="Front. Microbiol.">
        <title>High frequency of phylogenetically diverse reductive dehalogenase-homologous genes in deep subseafloor sedimentary metagenomes.</title>
        <authorList>
            <person name="Kawai M."/>
            <person name="Futagami T."/>
            <person name="Toyoda A."/>
            <person name="Takaki Y."/>
            <person name="Nishi S."/>
            <person name="Hori S."/>
            <person name="Arai W."/>
            <person name="Tsubouchi T."/>
            <person name="Morono Y."/>
            <person name="Uchiyama I."/>
            <person name="Ito T."/>
            <person name="Fujiyama A."/>
            <person name="Inagaki F."/>
            <person name="Takami H."/>
        </authorList>
    </citation>
    <scope>NUCLEOTIDE SEQUENCE</scope>
    <source>
        <strain evidence="1">Expedition CK06-06</strain>
    </source>
</reference>
<accession>X0TMW6</accession>
<dbReference type="InterPro" id="IPR010995">
    <property type="entry name" value="DNA_repair_Rad51/TF_NusA_a-hlx"/>
</dbReference>
<comment type="caution">
    <text evidence="1">The sequence shown here is derived from an EMBL/GenBank/DDBJ whole genome shotgun (WGS) entry which is preliminary data.</text>
</comment>
<sequence>MVRMDEKAVDPREYYRAKYQTIEDLPGLGPAGASKLRESGFRTVQAIATATLIELKAAGIGEDTALKAIKAARMSLEVKFVTGAELLEL</sequence>
<dbReference type="Pfam" id="PF14520">
    <property type="entry name" value="HHH_5"/>
    <property type="match status" value="1"/>
</dbReference>